<evidence type="ECO:0000313" key="3">
    <source>
        <dbReference type="Proteomes" id="UP001202328"/>
    </source>
</evidence>
<dbReference type="EMBL" id="JAJJMB010005545">
    <property type="protein sequence ID" value="KAI3938388.1"/>
    <property type="molecule type" value="Genomic_DNA"/>
</dbReference>
<sequence length="156" mass="17187">MLLLQLCVPYAVELLQVEWVTSVCCVLGLSDLLCSRPGDIGGQDNFDGVENCATDPSGYGSTFVFRVVLLVVLAWIMLLLFSSSLIIVSLPLGRVLLSSISNIPITHSIKCNGNVLVDILLLTLGLRLLCLDLYASFIEIFHLDIFHWSKILHRAL</sequence>
<reference evidence="2" key="1">
    <citation type="submission" date="2022-04" db="EMBL/GenBank/DDBJ databases">
        <title>A functionally conserved STORR gene fusion in Papaver species that diverged 16.8 million years ago.</title>
        <authorList>
            <person name="Catania T."/>
        </authorList>
    </citation>
    <scope>NUCLEOTIDE SEQUENCE</scope>
    <source>
        <strain evidence="2">S-188037</strain>
    </source>
</reference>
<keyword evidence="3" id="KW-1185">Reference proteome</keyword>
<keyword evidence="1" id="KW-1133">Transmembrane helix</keyword>
<protein>
    <submittedName>
        <fullName evidence="2">Uncharacterized protein</fullName>
    </submittedName>
</protein>
<dbReference type="AlphaFoldDB" id="A0AAD4T375"/>
<evidence type="ECO:0000256" key="1">
    <source>
        <dbReference type="SAM" id="Phobius"/>
    </source>
</evidence>
<keyword evidence="1" id="KW-0472">Membrane</keyword>
<keyword evidence="1" id="KW-0812">Transmembrane</keyword>
<name>A0AAD4T375_9MAGN</name>
<evidence type="ECO:0000313" key="2">
    <source>
        <dbReference type="EMBL" id="KAI3938388.1"/>
    </source>
</evidence>
<comment type="caution">
    <text evidence="2">The sequence shown here is derived from an EMBL/GenBank/DDBJ whole genome shotgun (WGS) entry which is preliminary data.</text>
</comment>
<proteinExistence type="predicted"/>
<gene>
    <name evidence="2" type="ORF">MKW98_015287</name>
</gene>
<accession>A0AAD4T375</accession>
<feature type="transmembrane region" description="Helical" evidence="1">
    <location>
        <begin position="63"/>
        <end position="88"/>
    </location>
</feature>
<organism evidence="2 3">
    <name type="scientific">Papaver atlanticum</name>
    <dbReference type="NCBI Taxonomy" id="357466"/>
    <lineage>
        <taxon>Eukaryota</taxon>
        <taxon>Viridiplantae</taxon>
        <taxon>Streptophyta</taxon>
        <taxon>Embryophyta</taxon>
        <taxon>Tracheophyta</taxon>
        <taxon>Spermatophyta</taxon>
        <taxon>Magnoliopsida</taxon>
        <taxon>Ranunculales</taxon>
        <taxon>Papaveraceae</taxon>
        <taxon>Papaveroideae</taxon>
        <taxon>Papaver</taxon>
    </lineage>
</organism>
<dbReference type="Proteomes" id="UP001202328">
    <property type="component" value="Unassembled WGS sequence"/>
</dbReference>